<dbReference type="Proteomes" id="UP000018719">
    <property type="component" value="Unassembled WGS sequence"/>
</dbReference>
<organism evidence="1 2">
    <name type="scientific">Leptospira inadai serovar Lyme str. 10</name>
    <dbReference type="NCBI Taxonomy" id="1049790"/>
    <lineage>
        <taxon>Bacteria</taxon>
        <taxon>Pseudomonadati</taxon>
        <taxon>Spirochaetota</taxon>
        <taxon>Spirochaetia</taxon>
        <taxon>Leptospirales</taxon>
        <taxon>Leptospiraceae</taxon>
        <taxon>Leptospira</taxon>
    </lineage>
</organism>
<sequence>MAKELRRSGSISEYIINRLRATLFGDEEGRSVFPSLERKPSPKLYFGAFAKYLRFFFLVR</sequence>
<evidence type="ECO:0000313" key="1">
    <source>
        <dbReference type="EMBL" id="EQA35355.1"/>
    </source>
</evidence>
<dbReference type="STRING" id="1049790.LEP1GSC047_1312"/>
<reference evidence="1 2" key="1">
    <citation type="submission" date="2013-05" db="EMBL/GenBank/DDBJ databases">
        <authorList>
            <person name="Harkins D.M."/>
            <person name="Durkin A.S."/>
            <person name="Brinkac L.M."/>
            <person name="Haft D.H."/>
            <person name="Selengut J.D."/>
            <person name="Sanka R."/>
            <person name="DePew J."/>
            <person name="Purushe J."/>
            <person name="Hartskeerl R.A."/>
            <person name="Ahmed A."/>
            <person name="van der Linden H."/>
            <person name="Goris M.G.A."/>
            <person name="Vinetz J.M."/>
            <person name="Sutton G.G."/>
            <person name="Nierman W.C."/>
            <person name="Fouts D.E."/>
        </authorList>
    </citation>
    <scope>NUCLEOTIDE SEQUENCE [LARGE SCALE GENOMIC DNA]</scope>
    <source>
        <strain evidence="1 2">10</strain>
    </source>
</reference>
<gene>
    <name evidence="1" type="ORF">LEP1GSC047_1312</name>
</gene>
<evidence type="ECO:0000313" key="2">
    <source>
        <dbReference type="Proteomes" id="UP000018719"/>
    </source>
</evidence>
<proteinExistence type="predicted"/>
<protein>
    <submittedName>
        <fullName evidence="1">Uncharacterized protein</fullName>
    </submittedName>
</protein>
<name>V6HH34_9LEPT</name>
<accession>V6HH34</accession>
<comment type="caution">
    <text evidence="1">The sequence shown here is derived from an EMBL/GenBank/DDBJ whole genome shotgun (WGS) entry which is preliminary data.</text>
</comment>
<dbReference type="EMBL" id="AHMM02000025">
    <property type="protein sequence ID" value="EQA35355.1"/>
    <property type="molecule type" value="Genomic_DNA"/>
</dbReference>
<dbReference type="AlphaFoldDB" id="V6HH34"/>